<sequence length="222" mass="25286">MKELQAVIFDMDGVIIDSEPIYFDIERKLFKKLNIEISKKEHHSFVGMTMEGMWEKIISQYNLEHKIDELIKLHEDSIFHYMTNAQNLPMVLHVKELIKLLSKEKVKIAVASSSPKKLIEIILEKLNITEFFDYIVSGEEVENGKPNPDIFLHTAEKLNVNPKKCVVVEDSRNGVSAAKSADMKCIGFKNINSGNQDLSQADLIVDSIGDINIEILEDLVKE</sequence>
<keyword evidence="2" id="KW-0479">Metal-binding</keyword>
<dbReference type="InterPro" id="IPR036412">
    <property type="entry name" value="HAD-like_sf"/>
</dbReference>
<dbReference type="FunFam" id="3.40.50.1000:FF:000036">
    <property type="entry name" value="HAD family hydrolase"/>
    <property type="match status" value="1"/>
</dbReference>
<comment type="caution">
    <text evidence="4">The sequence shown here is derived from an EMBL/GenBank/DDBJ whole genome shotgun (WGS) entry which is preliminary data.</text>
</comment>
<dbReference type="NCBIfam" id="TIGR01509">
    <property type="entry name" value="HAD-SF-IA-v3"/>
    <property type="match status" value="1"/>
</dbReference>
<keyword evidence="5" id="KW-1185">Reference proteome</keyword>
<dbReference type="SFLD" id="SFLDG01135">
    <property type="entry name" value="C1.5.6:_HAD__Beta-PGM__Phospha"/>
    <property type="match status" value="1"/>
</dbReference>
<dbReference type="PANTHER" id="PTHR18901">
    <property type="entry name" value="2-DEOXYGLUCOSE-6-PHOSPHATE PHOSPHATASE 2"/>
    <property type="match status" value="1"/>
</dbReference>
<reference evidence="4 5" key="1">
    <citation type="submission" date="2016-08" db="EMBL/GenBank/DDBJ databases">
        <title>Novel Firmicutes and Novel Genomes.</title>
        <authorList>
            <person name="Poppleton D.I."/>
            <person name="Gribaldo S."/>
        </authorList>
    </citation>
    <scope>NUCLEOTIDE SEQUENCE [LARGE SCALE GENOMIC DNA]</scope>
    <source>
        <strain evidence="4 5">CTT3</strain>
    </source>
</reference>
<dbReference type="InterPro" id="IPR023198">
    <property type="entry name" value="PGP-like_dom2"/>
</dbReference>
<organism evidence="4 5">
    <name type="scientific">Thermohalobacter berrensis</name>
    <dbReference type="NCBI Taxonomy" id="99594"/>
    <lineage>
        <taxon>Bacteria</taxon>
        <taxon>Bacillati</taxon>
        <taxon>Bacillota</taxon>
        <taxon>Tissierellia</taxon>
        <taxon>Tissierellales</taxon>
        <taxon>Thermohalobacteraceae</taxon>
        <taxon>Thermohalobacter</taxon>
    </lineage>
</organism>
<dbReference type="NCBIfam" id="TIGR02009">
    <property type="entry name" value="PGMB-YQAB-SF"/>
    <property type="match status" value="1"/>
</dbReference>
<evidence type="ECO:0000313" key="5">
    <source>
        <dbReference type="Proteomes" id="UP000284177"/>
    </source>
</evidence>
<dbReference type="Pfam" id="PF13419">
    <property type="entry name" value="HAD_2"/>
    <property type="match status" value="1"/>
</dbReference>
<dbReference type="NCBIfam" id="TIGR01549">
    <property type="entry name" value="HAD-SF-IA-v1"/>
    <property type="match status" value="1"/>
</dbReference>
<protein>
    <submittedName>
        <fullName evidence="4">Phosphatase</fullName>
    </submittedName>
</protein>
<dbReference type="InterPro" id="IPR041492">
    <property type="entry name" value="HAD_2"/>
</dbReference>
<dbReference type="RefSeq" id="WP_120169311.1">
    <property type="nucleotide sequence ID" value="NZ_MCIB01000017.1"/>
</dbReference>
<dbReference type="InterPro" id="IPR006439">
    <property type="entry name" value="HAD-SF_hydro_IA"/>
</dbReference>
<gene>
    <name evidence="4" type="ORF">BET03_12460</name>
</gene>
<dbReference type="SUPFAM" id="SSF56784">
    <property type="entry name" value="HAD-like"/>
    <property type="match status" value="1"/>
</dbReference>
<dbReference type="Gene3D" id="3.40.50.1000">
    <property type="entry name" value="HAD superfamily/HAD-like"/>
    <property type="match status" value="1"/>
</dbReference>
<name>A0A419T299_9FIRM</name>
<evidence type="ECO:0000313" key="4">
    <source>
        <dbReference type="EMBL" id="RKD31572.1"/>
    </source>
</evidence>
<dbReference type="OrthoDB" id="9797743at2"/>
<accession>A0A419T299</accession>
<dbReference type="CDD" id="cd16423">
    <property type="entry name" value="HAD_BPGM-like"/>
    <property type="match status" value="1"/>
</dbReference>
<dbReference type="Gene3D" id="1.10.150.240">
    <property type="entry name" value="Putative phosphatase, domain 2"/>
    <property type="match status" value="1"/>
</dbReference>
<evidence type="ECO:0000256" key="1">
    <source>
        <dbReference type="ARBA" id="ARBA00006171"/>
    </source>
</evidence>
<evidence type="ECO:0000256" key="3">
    <source>
        <dbReference type="ARBA" id="ARBA00022801"/>
    </source>
</evidence>
<proteinExistence type="inferred from homology"/>
<dbReference type="EMBL" id="MCIB01000017">
    <property type="protein sequence ID" value="RKD31572.1"/>
    <property type="molecule type" value="Genomic_DNA"/>
</dbReference>
<dbReference type="GO" id="GO:0046872">
    <property type="term" value="F:metal ion binding"/>
    <property type="evidence" value="ECO:0007669"/>
    <property type="project" value="UniProtKB-KW"/>
</dbReference>
<dbReference type="InterPro" id="IPR023214">
    <property type="entry name" value="HAD_sf"/>
</dbReference>
<dbReference type="SFLD" id="SFLDG01129">
    <property type="entry name" value="C1.5:_HAD__Beta-PGM__Phosphata"/>
    <property type="match status" value="1"/>
</dbReference>
<dbReference type="InterPro" id="IPR010976">
    <property type="entry name" value="B-phosphoglucomutase_hydrolase"/>
</dbReference>
<comment type="similarity">
    <text evidence="1">Belongs to the HAD-like hydrolase superfamily. CbbY/CbbZ/Gph/YieH family.</text>
</comment>
<dbReference type="Proteomes" id="UP000284177">
    <property type="component" value="Unassembled WGS sequence"/>
</dbReference>
<dbReference type="AlphaFoldDB" id="A0A419T299"/>
<evidence type="ECO:0000256" key="2">
    <source>
        <dbReference type="ARBA" id="ARBA00022723"/>
    </source>
</evidence>
<keyword evidence="3" id="KW-0378">Hydrolase</keyword>
<dbReference type="SFLD" id="SFLDS00003">
    <property type="entry name" value="Haloacid_Dehalogenase"/>
    <property type="match status" value="1"/>
</dbReference>
<dbReference type="PANTHER" id="PTHR18901:SF38">
    <property type="entry name" value="PSEUDOURIDINE-5'-PHOSPHATASE"/>
    <property type="match status" value="1"/>
</dbReference>
<dbReference type="GO" id="GO:0016787">
    <property type="term" value="F:hydrolase activity"/>
    <property type="evidence" value="ECO:0007669"/>
    <property type="project" value="UniProtKB-KW"/>
</dbReference>